<accession>A0AAD6YXW3</accession>
<name>A0AAD6YXW3_9AGAR</name>
<evidence type="ECO:0000313" key="1">
    <source>
        <dbReference type="EMBL" id="KAJ7301454.1"/>
    </source>
</evidence>
<dbReference type="AlphaFoldDB" id="A0AAD6YXW3"/>
<keyword evidence="2" id="KW-1185">Reference proteome</keyword>
<reference evidence="1" key="1">
    <citation type="submission" date="2023-03" db="EMBL/GenBank/DDBJ databases">
        <title>Massive genome expansion in bonnet fungi (Mycena s.s.) driven by repeated elements and novel gene families across ecological guilds.</title>
        <authorList>
            <consortium name="Lawrence Berkeley National Laboratory"/>
            <person name="Harder C.B."/>
            <person name="Miyauchi S."/>
            <person name="Viragh M."/>
            <person name="Kuo A."/>
            <person name="Thoen E."/>
            <person name="Andreopoulos B."/>
            <person name="Lu D."/>
            <person name="Skrede I."/>
            <person name="Drula E."/>
            <person name="Henrissat B."/>
            <person name="Morin E."/>
            <person name="Kohler A."/>
            <person name="Barry K."/>
            <person name="LaButti K."/>
            <person name="Morin E."/>
            <person name="Salamov A."/>
            <person name="Lipzen A."/>
            <person name="Mereny Z."/>
            <person name="Hegedus B."/>
            <person name="Baldrian P."/>
            <person name="Stursova M."/>
            <person name="Weitz H."/>
            <person name="Taylor A."/>
            <person name="Grigoriev I.V."/>
            <person name="Nagy L.G."/>
            <person name="Martin F."/>
            <person name="Kauserud H."/>
        </authorList>
    </citation>
    <scope>NUCLEOTIDE SEQUENCE</scope>
    <source>
        <strain evidence="1">CBHHK002</strain>
    </source>
</reference>
<gene>
    <name evidence="1" type="ORF">DFH08DRAFT_978698</name>
</gene>
<organism evidence="1 2">
    <name type="scientific">Mycena albidolilacea</name>
    <dbReference type="NCBI Taxonomy" id="1033008"/>
    <lineage>
        <taxon>Eukaryota</taxon>
        <taxon>Fungi</taxon>
        <taxon>Dikarya</taxon>
        <taxon>Basidiomycota</taxon>
        <taxon>Agaricomycotina</taxon>
        <taxon>Agaricomycetes</taxon>
        <taxon>Agaricomycetidae</taxon>
        <taxon>Agaricales</taxon>
        <taxon>Marasmiineae</taxon>
        <taxon>Mycenaceae</taxon>
        <taxon>Mycena</taxon>
    </lineage>
</organism>
<dbReference type="Proteomes" id="UP001218218">
    <property type="component" value="Unassembled WGS sequence"/>
</dbReference>
<proteinExistence type="predicted"/>
<evidence type="ECO:0000313" key="2">
    <source>
        <dbReference type="Proteomes" id="UP001218218"/>
    </source>
</evidence>
<protein>
    <submittedName>
        <fullName evidence="1">Uncharacterized protein</fullName>
    </submittedName>
</protein>
<comment type="caution">
    <text evidence="1">The sequence shown here is derived from an EMBL/GenBank/DDBJ whole genome shotgun (WGS) entry which is preliminary data.</text>
</comment>
<dbReference type="EMBL" id="JARIHO010000134">
    <property type="protein sequence ID" value="KAJ7301454.1"/>
    <property type="molecule type" value="Genomic_DNA"/>
</dbReference>
<sequence length="179" mass="20569">MRSTLERLMPEVDPVLTKLLGQNFPVNECIHCLDSGRSCIFIAWGLGCLCCFFLREQDCCYRDVEKWQADWDARTALMVSRTDPPCSPFNLAYANKKSELLRKLFPFVLNLDIDTQPDSTMALLIRFQSDIHFLVKLYHSAVAYSRPPRILEALRIRIDIQLDREDVCLATAIEIPATL</sequence>